<proteinExistence type="predicted"/>
<dbReference type="Gene3D" id="1.20.5.1230">
    <property type="entry name" value="Apolipoprotein A-I"/>
    <property type="match status" value="1"/>
</dbReference>
<dbReference type="AlphaFoldDB" id="A0A1Y1QJI3"/>
<organism evidence="2 3">
    <name type="scientific">Thiothrix lacustris</name>
    <dbReference type="NCBI Taxonomy" id="525917"/>
    <lineage>
        <taxon>Bacteria</taxon>
        <taxon>Pseudomonadati</taxon>
        <taxon>Pseudomonadota</taxon>
        <taxon>Gammaproteobacteria</taxon>
        <taxon>Thiotrichales</taxon>
        <taxon>Thiotrichaceae</taxon>
        <taxon>Thiothrix</taxon>
    </lineage>
</organism>
<evidence type="ECO:0008006" key="4">
    <source>
        <dbReference type="Google" id="ProtNLM"/>
    </source>
</evidence>
<dbReference type="Proteomes" id="UP000192491">
    <property type="component" value="Unassembled WGS sequence"/>
</dbReference>
<dbReference type="EMBL" id="MTEJ01000216">
    <property type="protein sequence ID" value="OQX07227.1"/>
    <property type="molecule type" value="Genomic_DNA"/>
</dbReference>
<comment type="caution">
    <text evidence="2">The sequence shown here is derived from an EMBL/GenBank/DDBJ whole genome shotgun (WGS) entry which is preliminary data.</text>
</comment>
<sequence length="105" mass="11598">MQHSKTTETDIDFRAEFDTLHTQVNELLESLKSKAEATSATLGENIESKVEHYHDKAEQKLHDVYEAGNAGLNDVGEHIRKNPVASMLIAFGVGFAIFKVLGQGK</sequence>
<evidence type="ECO:0000313" key="3">
    <source>
        <dbReference type="Proteomes" id="UP000192491"/>
    </source>
</evidence>
<name>A0A1Y1QJI3_9GAMM</name>
<evidence type="ECO:0000256" key="1">
    <source>
        <dbReference type="SAM" id="Phobius"/>
    </source>
</evidence>
<reference evidence="2 3" key="1">
    <citation type="submission" date="2017-01" db="EMBL/GenBank/DDBJ databases">
        <title>Novel large sulfur bacteria in the metagenomes of groundwater-fed chemosynthetic microbial mats in the Lake Huron basin.</title>
        <authorList>
            <person name="Sharrar A.M."/>
            <person name="Flood B.E."/>
            <person name="Bailey J.V."/>
            <person name="Jones D.S."/>
            <person name="Biddanda B."/>
            <person name="Ruberg S.A."/>
            <person name="Marcus D.N."/>
            <person name="Dick G.J."/>
        </authorList>
    </citation>
    <scope>NUCLEOTIDE SEQUENCE [LARGE SCALE GENOMIC DNA]</scope>
    <source>
        <strain evidence="2">A8</strain>
    </source>
</reference>
<accession>A0A1Y1QJI3</accession>
<gene>
    <name evidence="2" type="ORF">BWK73_28635</name>
</gene>
<feature type="transmembrane region" description="Helical" evidence="1">
    <location>
        <begin position="84"/>
        <end position="102"/>
    </location>
</feature>
<keyword evidence="1" id="KW-0812">Transmembrane</keyword>
<evidence type="ECO:0000313" key="2">
    <source>
        <dbReference type="EMBL" id="OQX07227.1"/>
    </source>
</evidence>
<keyword evidence="1" id="KW-0472">Membrane</keyword>
<protein>
    <recommendedName>
        <fullName evidence="4">DUF883 domain-containing protein</fullName>
    </recommendedName>
</protein>
<keyword evidence="1" id="KW-1133">Transmembrane helix</keyword>